<reference evidence="1 2" key="1">
    <citation type="submission" date="2018-06" db="EMBL/GenBank/DDBJ databases">
        <authorList>
            <consortium name="Pathogen Informatics"/>
            <person name="Doyle S."/>
        </authorList>
    </citation>
    <scope>NUCLEOTIDE SEQUENCE [LARGE SCALE GENOMIC DNA]</scope>
    <source>
        <strain evidence="1 2">NCTC10860</strain>
    </source>
</reference>
<sequence>MHPSTQRRIGDATLQVNAKPYQGMLGQLLVAGRAVSPHYWIELGIYRVDYRARMWLGTDPEIPHGVFPLDGRPSAQYTGIRVQIDPLPPSVYEILIMPPLGIAPPVAR</sequence>
<dbReference type="Proteomes" id="UP000254084">
    <property type="component" value="Unassembled WGS sequence"/>
</dbReference>
<dbReference type="AlphaFoldDB" id="A0A379K186"/>
<gene>
    <name evidence="1" type="ORF">NCTC10860_00033</name>
</gene>
<organism evidence="1 2">
    <name type="scientific">Ectopseudomonas oleovorans</name>
    <name type="common">Pseudomonas oleovorans</name>
    <dbReference type="NCBI Taxonomy" id="301"/>
    <lineage>
        <taxon>Bacteria</taxon>
        <taxon>Pseudomonadati</taxon>
        <taxon>Pseudomonadota</taxon>
        <taxon>Gammaproteobacteria</taxon>
        <taxon>Pseudomonadales</taxon>
        <taxon>Pseudomonadaceae</taxon>
        <taxon>Ectopseudomonas</taxon>
    </lineage>
</organism>
<name>A0A379K186_ECTOL</name>
<accession>A0A379K186</accession>
<proteinExistence type="predicted"/>
<evidence type="ECO:0000313" key="2">
    <source>
        <dbReference type="Proteomes" id="UP000254084"/>
    </source>
</evidence>
<dbReference type="EMBL" id="UGUW01000001">
    <property type="protein sequence ID" value="SUD57831.1"/>
    <property type="molecule type" value="Genomic_DNA"/>
</dbReference>
<dbReference type="RefSeq" id="WP_047297040.1">
    <property type="nucleotide sequence ID" value="NZ_UGUW01000001.1"/>
</dbReference>
<protein>
    <submittedName>
        <fullName evidence="1">Uncharacterized protein</fullName>
    </submittedName>
</protein>
<evidence type="ECO:0000313" key="1">
    <source>
        <dbReference type="EMBL" id="SUD57831.1"/>
    </source>
</evidence>